<accession>A0A932CP54</accession>
<organism evidence="1 2">
    <name type="scientific">Tectimicrobiota bacterium</name>
    <dbReference type="NCBI Taxonomy" id="2528274"/>
    <lineage>
        <taxon>Bacteria</taxon>
        <taxon>Pseudomonadati</taxon>
        <taxon>Nitrospinota/Tectimicrobiota group</taxon>
        <taxon>Candidatus Tectimicrobiota</taxon>
    </lineage>
</organism>
<proteinExistence type="predicted"/>
<reference evidence="1" key="1">
    <citation type="submission" date="2020-07" db="EMBL/GenBank/DDBJ databases">
        <title>Huge and variable diversity of episymbiotic CPR bacteria and DPANN archaea in groundwater ecosystems.</title>
        <authorList>
            <person name="He C.Y."/>
            <person name="Keren R."/>
            <person name="Whittaker M."/>
            <person name="Farag I.F."/>
            <person name="Doudna J."/>
            <person name="Cate J.H.D."/>
            <person name="Banfield J.F."/>
        </authorList>
    </citation>
    <scope>NUCLEOTIDE SEQUENCE</scope>
    <source>
        <strain evidence="1">NC_groundwater_672_Ag_B-0.1um_62_36</strain>
    </source>
</reference>
<dbReference type="EMBL" id="JACPRF010000234">
    <property type="protein sequence ID" value="MBI2876774.1"/>
    <property type="molecule type" value="Genomic_DNA"/>
</dbReference>
<protein>
    <submittedName>
        <fullName evidence="1">Uncharacterized protein</fullName>
    </submittedName>
</protein>
<comment type="caution">
    <text evidence="1">The sequence shown here is derived from an EMBL/GenBank/DDBJ whole genome shotgun (WGS) entry which is preliminary data.</text>
</comment>
<dbReference type="Proteomes" id="UP000769766">
    <property type="component" value="Unassembled WGS sequence"/>
</dbReference>
<evidence type="ECO:0000313" key="1">
    <source>
        <dbReference type="EMBL" id="MBI2876774.1"/>
    </source>
</evidence>
<evidence type="ECO:0000313" key="2">
    <source>
        <dbReference type="Proteomes" id="UP000769766"/>
    </source>
</evidence>
<name>A0A932CP54_UNCTE</name>
<sequence length="319" mass="37256">MEIRIDPQLMEETVRREAERREREGDPTLFECYHGLADPLYELSLEEQERAFEGLHRDLFQRLALGKFLHEAFEEFPPFQEKIDLVEIRRARSESEEGADLLKSPLLSEGTRILKVGLMSSRFSDLPFLRRLLRHELMHVADIFEEAFAYREEPLGTTPSEEAFRVSCYRILWDIQIDSRLLRQGRETVAGKEERRWEFEQIYRKLPPAQRETVFEVLWAAERMPHPKMVALSKDPNQLLALAGAERLPEETLRGGRLLLPGSPCPLCSFPTYRWMEIAEQEVIGAIQADYPQWEAEQGTCERCLDLYQFRVELGSSRG</sequence>
<gene>
    <name evidence="1" type="ORF">HYY20_07825</name>
</gene>
<dbReference type="AlphaFoldDB" id="A0A932CP54"/>